<keyword evidence="2" id="KW-1185">Reference proteome</keyword>
<comment type="caution">
    <text evidence="1">The sequence shown here is derived from an EMBL/GenBank/DDBJ whole genome shotgun (WGS) entry which is preliminary data.</text>
</comment>
<sequence>GAKALGCIMKRKVAENKEWGTSSDGRALASHYESARGTGFDTQ</sequence>
<evidence type="ECO:0000313" key="2">
    <source>
        <dbReference type="Proteomes" id="UP000789920"/>
    </source>
</evidence>
<reference evidence="1" key="1">
    <citation type="submission" date="2021-06" db="EMBL/GenBank/DDBJ databases">
        <authorList>
            <person name="Kallberg Y."/>
            <person name="Tangrot J."/>
            <person name="Rosling A."/>
        </authorList>
    </citation>
    <scope>NUCLEOTIDE SEQUENCE</scope>
    <source>
        <strain evidence="1">MA461A</strain>
    </source>
</reference>
<accession>A0ACA9NHM5</accession>
<dbReference type="Proteomes" id="UP000789920">
    <property type="component" value="Unassembled WGS sequence"/>
</dbReference>
<name>A0ACA9NHM5_9GLOM</name>
<feature type="non-terminal residue" evidence="1">
    <location>
        <position position="43"/>
    </location>
</feature>
<organism evidence="1 2">
    <name type="scientific">Racocetra persica</name>
    <dbReference type="NCBI Taxonomy" id="160502"/>
    <lineage>
        <taxon>Eukaryota</taxon>
        <taxon>Fungi</taxon>
        <taxon>Fungi incertae sedis</taxon>
        <taxon>Mucoromycota</taxon>
        <taxon>Glomeromycotina</taxon>
        <taxon>Glomeromycetes</taxon>
        <taxon>Diversisporales</taxon>
        <taxon>Gigasporaceae</taxon>
        <taxon>Racocetra</taxon>
    </lineage>
</organism>
<evidence type="ECO:0000313" key="1">
    <source>
        <dbReference type="EMBL" id="CAG8648658.1"/>
    </source>
</evidence>
<proteinExistence type="predicted"/>
<dbReference type="EMBL" id="CAJVQC010013482">
    <property type="protein sequence ID" value="CAG8648658.1"/>
    <property type="molecule type" value="Genomic_DNA"/>
</dbReference>
<feature type="non-terminal residue" evidence="1">
    <location>
        <position position="1"/>
    </location>
</feature>
<gene>
    <name evidence="1" type="ORF">RPERSI_LOCUS7778</name>
</gene>
<protein>
    <submittedName>
        <fullName evidence="1">337_t:CDS:1</fullName>
    </submittedName>
</protein>